<protein>
    <submittedName>
        <fullName evidence="1">Uncharacterized protein</fullName>
    </submittedName>
</protein>
<evidence type="ECO:0000313" key="1">
    <source>
        <dbReference type="EMBL" id="MXV49948.1"/>
    </source>
</evidence>
<dbReference type="EMBL" id="WVHT01000001">
    <property type="protein sequence ID" value="MXV49948.1"/>
    <property type="molecule type" value="Genomic_DNA"/>
</dbReference>
<sequence length="343" mass="39169">MNLKTTLNILFFAIISFEASGQSYMIFEVNKGINLKKISERVSVSENVIELQAADTTLSIFNFYFTTNNFKKTGFDKEGLTKSKSGIDYLQNDVLVSIVPLIKPGETLRIKNLTYKELQKLKAIKPEELLTMAIARLTKSIDDRNYSRPSLKTLEFNLIIKDGNAYHLIEQIPLTTFFVTCSEPWYFPNQFKDGVLNIAEANYLKAYSFSDLKKIINQTYAGYIANELKGRIYLEKIDILKDISSAPVYHYWEYPGAGPWQFSIKNRTISSSHPGLGSFLFLEKIGVVNCTLDFYLNENWKKNFGECCQDSIHFKIKSVNNIELSSFKNLYNATLSKSIRGGE</sequence>
<keyword evidence="2" id="KW-1185">Reference proteome</keyword>
<proteinExistence type="predicted"/>
<organism evidence="1 2">
    <name type="scientific">Hufsiella arboris</name>
    <dbReference type="NCBI Taxonomy" id="2695275"/>
    <lineage>
        <taxon>Bacteria</taxon>
        <taxon>Pseudomonadati</taxon>
        <taxon>Bacteroidota</taxon>
        <taxon>Sphingobacteriia</taxon>
        <taxon>Sphingobacteriales</taxon>
        <taxon>Sphingobacteriaceae</taxon>
        <taxon>Hufsiella</taxon>
    </lineage>
</organism>
<dbReference type="Proteomes" id="UP000466586">
    <property type="component" value="Unassembled WGS sequence"/>
</dbReference>
<dbReference type="RefSeq" id="WP_160843109.1">
    <property type="nucleotide sequence ID" value="NZ_WVHT01000001.1"/>
</dbReference>
<dbReference type="AlphaFoldDB" id="A0A7K1Y7B1"/>
<evidence type="ECO:0000313" key="2">
    <source>
        <dbReference type="Proteomes" id="UP000466586"/>
    </source>
</evidence>
<comment type="caution">
    <text evidence="1">The sequence shown here is derived from an EMBL/GenBank/DDBJ whole genome shotgun (WGS) entry which is preliminary data.</text>
</comment>
<accession>A0A7K1Y7B1</accession>
<name>A0A7K1Y7B1_9SPHI</name>
<reference evidence="1 2" key="1">
    <citation type="submission" date="2019-11" db="EMBL/GenBank/DDBJ databases">
        <title>Pedobacter sp. HMF7647 Genome sequencing and assembly.</title>
        <authorList>
            <person name="Kang H."/>
            <person name="Kim H."/>
            <person name="Joh K."/>
        </authorList>
    </citation>
    <scope>NUCLEOTIDE SEQUENCE [LARGE SCALE GENOMIC DNA]</scope>
    <source>
        <strain evidence="1 2">HMF7647</strain>
    </source>
</reference>
<gene>
    <name evidence="1" type="ORF">GS399_03115</name>
</gene>